<dbReference type="EMBL" id="CAUEEQ010012878">
    <property type="protein sequence ID" value="CAJ0936771.1"/>
    <property type="molecule type" value="Genomic_DNA"/>
</dbReference>
<dbReference type="Proteomes" id="UP001176940">
    <property type="component" value="Unassembled WGS sequence"/>
</dbReference>
<evidence type="ECO:0000256" key="1">
    <source>
        <dbReference type="SAM" id="MobiDB-lite"/>
    </source>
</evidence>
<protein>
    <submittedName>
        <fullName evidence="2">Uncharacterized protein</fullName>
    </submittedName>
</protein>
<sequence length="219" mass="25813">MSSETFFYNTTEVADIVSRVTASSDFVQTPPQELKNRDLERETKRAINLELHTIMIAEYLKVQRIRRGMRVPLHPTFFKEDKEYCTKFEQILNKCSFDLMTLTLSFLPKNLESVNSQITAIETQLSSTMPVEEFQEMKSKNQETLNIFRRDLEKKKRSKFLRDTEDYQQSRVYQWRDTNRFFRHRASQSSSDSIDSRHGSSNTPTNTTFLGLNRGRQRG</sequence>
<reference evidence="2" key="1">
    <citation type="submission" date="2023-07" db="EMBL/GenBank/DDBJ databases">
        <authorList>
            <person name="Stuckert A."/>
        </authorList>
    </citation>
    <scope>NUCLEOTIDE SEQUENCE</scope>
</reference>
<keyword evidence="3" id="KW-1185">Reference proteome</keyword>
<name>A0ABN9L9V8_9NEOB</name>
<comment type="caution">
    <text evidence="2">The sequence shown here is derived from an EMBL/GenBank/DDBJ whole genome shotgun (WGS) entry which is preliminary data.</text>
</comment>
<accession>A0ABN9L9V8</accession>
<evidence type="ECO:0000313" key="3">
    <source>
        <dbReference type="Proteomes" id="UP001176940"/>
    </source>
</evidence>
<proteinExistence type="predicted"/>
<feature type="region of interest" description="Disordered" evidence="1">
    <location>
        <begin position="186"/>
        <end position="219"/>
    </location>
</feature>
<gene>
    <name evidence="2" type="ORF">RIMI_LOCUS6958199</name>
</gene>
<organism evidence="2 3">
    <name type="scientific">Ranitomeya imitator</name>
    <name type="common">mimic poison frog</name>
    <dbReference type="NCBI Taxonomy" id="111125"/>
    <lineage>
        <taxon>Eukaryota</taxon>
        <taxon>Metazoa</taxon>
        <taxon>Chordata</taxon>
        <taxon>Craniata</taxon>
        <taxon>Vertebrata</taxon>
        <taxon>Euteleostomi</taxon>
        <taxon>Amphibia</taxon>
        <taxon>Batrachia</taxon>
        <taxon>Anura</taxon>
        <taxon>Neobatrachia</taxon>
        <taxon>Hyloidea</taxon>
        <taxon>Dendrobatidae</taxon>
        <taxon>Dendrobatinae</taxon>
        <taxon>Ranitomeya</taxon>
    </lineage>
</organism>
<evidence type="ECO:0000313" key="2">
    <source>
        <dbReference type="EMBL" id="CAJ0936771.1"/>
    </source>
</evidence>